<evidence type="ECO:0000256" key="1">
    <source>
        <dbReference type="ARBA" id="ARBA00004123"/>
    </source>
</evidence>
<dbReference type="Proteomes" id="UP000016933">
    <property type="component" value="Unassembled WGS sequence"/>
</dbReference>
<dbReference type="GO" id="GO:0006281">
    <property type="term" value="P:DNA repair"/>
    <property type="evidence" value="ECO:0007669"/>
    <property type="project" value="InterPro"/>
</dbReference>
<reference evidence="6 7" key="2">
    <citation type="journal article" date="2012" name="PLoS Pathog.">
        <title>Diverse lifestyles and strategies of plant pathogenesis encoded in the genomes of eighteen Dothideomycetes fungi.</title>
        <authorList>
            <person name="Ohm R.A."/>
            <person name="Feau N."/>
            <person name="Henrissat B."/>
            <person name="Schoch C.L."/>
            <person name="Horwitz B.A."/>
            <person name="Barry K.W."/>
            <person name="Condon B.J."/>
            <person name="Copeland A.C."/>
            <person name="Dhillon B."/>
            <person name="Glaser F."/>
            <person name="Hesse C.N."/>
            <person name="Kosti I."/>
            <person name="LaButti K."/>
            <person name="Lindquist E.A."/>
            <person name="Lucas S."/>
            <person name="Salamov A.A."/>
            <person name="Bradshaw R.E."/>
            <person name="Ciuffetti L."/>
            <person name="Hamelin R.C."/>
            <person name="Kema G.H.J."/>
            <person name="Lawrence C."/>
            <person name="Scott J.A."/>
            <person name="Spatafora J.W."/>
            <person name="Turgeon B.G."/>
            <person name="de Wit P.J.G.M."/>
            <person name="Zhong S."/>
            <person name="Goodwin S.B."/>
            <person name="Grigoriev I.V."/>
        </authorList>
    </citation>
    <scope>NUCLEOTIDE SEQUENCE [LARGE SCALE GENOMIC DNA]</scope>
    <source>
        <strain evidence="7">NZE10 / CBS 128990</strain>
    </source>
</reference>
<dbReference type="InterPro" id="IPR013882">
    <property type="entry name" value="Ctp1_C"/>
</dbReference>
<dbReference type="Pfam" id="PF08573">
    <property type="entry name" value="SAE2"/>
    <property type="match status" value="1"/>
</dbReference>
<feature type="domain" description="DNA endonuclease activator Ctp1 C-terminal" evidence="5">
    <location>
        <begin position="1"/>
        <end position="25"/>
    </location>
</feature>
<gene>
    <name evidence="6" type="ORF">DOTSEDRAFT_102454</name>
</gene>
<feature type="non-terminal residue" evidence="6">
    <location>
        <position position="1"/>
    </location>
</feature>
<feature type="non-terminal residue" evidence="6">
    <location>
        <position position="58"/>
    </location>
</feature>
<keyword evidence="7" id="KW-1185">Reference proteome</keyword>
<comment type="subcellular location">
    <subcellularLocation>
        <location evidence="1">Nucleus</location>
    </subcellularLocation>
</comment>
<proteinExistence type="predicted"/>
<dbReference type="EMBL" id="KB446536">
    <property type="protein sequence ID" value="EME48137.1"/>
    <property type="molecule type" value="Genomic_DNA"/>
</dbReference>
<dbReference type="OrthoDB" id="5801062at2759"/>
<dbReference type="GO" id="GO:0005634">
    <property type="term" value="C:nucleus"/>
    <property type="evidence" value="ECO:0007669"/>
    <property type="project" value="UniProtKB-SubCell"/>
</dbReference>
<sequence length="58" mass="7041">KHKTAFQRRSTPPGFWDTGFPSTQEDEVNRAQAKEAERREVEQRYREAMREAGRWKFR</sequence>
<evidence type="ECO:0000259" key="5">
    <source>
        <dbReference type="Pfam" id="PF08573"/>
    </source>
</evidence>
<evidence type="ECO:0000256" key="2">
    <source>
        <dbReference type="ARBA" id="ARBA00022763"/>
    </source>
</evidence>
<dbReference type="eggNOG" id="ENOG502S92Z">
    <property type="taxonomic scope" value="Eukaryota"/>
</dbReference>
<keyword evidence="2" id="KW-0227">DNA damage</keyword>
<feature type="region of interest" description="Disordered" evidence="4">
    <location>
        <begin position="1"/>
        <end position="25"/>
    </location>
</feature>
<dbReference type="AlphaFoldDB" id="N1PXK1"/>
<reference evidence="7" key="1">
    <citation type="journal article" date="2012" name="PLoS Genet.">
        <title>The genomes of the fungal plant pathogens Cladosporium fulvum and Dothistroma septosporum reveal adaptation to different hosts and lifestyles but also signatures of common ancestry.</title>
        <authorList>
            <person name="de Wit P.J.G.M."/>
            <person name="van der Burgt A."/>
            <person name="Oekmen B."/>
            <person name="Stergiopoulos I."/>
            <person name="Abd-Elsalam K.A."/>
            <person name="Aerts A.L."/>
            <person name="Bahkali A.H."/>
            <person name="Beenen H.G."/>
            <person name="Chettri P."/>
            <person name="Cox M.P."/>
            <person name="Datema E."/>
            <person name="de Vries R.P."/>
            <person name="Dhillon B."/>
            <person name="Ganley A.R."/>
            <person name="Griffiths S.A."/>
            <person name="Guo Y."/>
            <person name="Hamelin R.C."/>
            <person name="Henrissat B."/>
            <person name="Kabir M.S."/>
            <person name="Jashni M.K."/>
            <person name="Kema G."/>
            <person name="Klaubauf S."/>
            <person name="Lapidus A."/>
            <person name="Levasseur A."/>
            <person name="Lindquist E."/>
            <person name="Mehrabi R."/>
            <person name="Ohm R.A."/>
            <person name="Owen T.J."/>
            <person name="Salamov A."/>
            <person name="Schwelm A."/>
            <person name="Schijlen E."/>
            <person name="Sun H."/>
            <person name="van den Burg H.A."/>
            <person name="van Ham R.C.H.J."/>
            <person name="Zhang S."/>
            <person name="Goodwin S.B."/>
            <person name="Grigoriev I.V."/>
            <person name="Collemare J."/>
            <person name="Bradshaw R.E."/>
        </authorList>
    </citation>
    <scope>NUCLEOTIDE SEQUENCE [LARGE SCALE GENOMIC DNA]</scope>
    <source>
        <strain evidence="7">NZE10 / CBS 128990</strain>
    </source>
</reference>
<dbReference type="OMA" id="EAGRWKF"/>
<name>N1PXK1_DOTSN</name>
<evidence type="ECO:0000256" key="4">
    <source>
        <dbReference type="SAM" id="MobiDB-lite"/>
    </source>
</evidence>
<evidence type="ECO:0000313" key="6">
    <source>
        <dbReference type="EMBL" id="EME48137.1"/>
    </source>
</evidence>
<dbReference type="HOGENOM" id="CLU_188587_0_0_1"/>
<protein>
    <recommendedName>
        <fullName evidence="5">DNA endonuclease activator Ctp1 C-terminal domain-containing protein</fullName>
    </recommendedName>
</protein>
<dbReference type="STRING" id="675120.N1PXK1"/>
<organism evidence="6 7">
    <name type="scientific">Dothistroma septosporum (strain NZE10 / CBS 128990)</name>
    <name type="common">Red band needle blight fungus</name>
    <name type="synonym">Mycosphaerella pini</name>
    <dbReference type="NCBI Taxonomy" id="675120"/>
    <lineage>
        <taxon>Eukaryota</taxon>
        <taxon>Fungi</taxon>
        <taxon>Dikarya</taxon>
        <taxon>Ascomycota</taxon>
        <taxon>Pezizomycotina</taxon>
        <taxon>Dothideomycetes</taxon>
        <taxon>Dothideomycetidae</taxon>
        <taxon>Mycosphaerellales</taxon>
        <taxon>Mycosphaerellaceae</taxon>
        <taxon>Dothistroma</taxon>
    </lineage>
</organism>
<evidence type="ECO:0000256" key="3">
    <source>
        <dbReference type="ARBA" id="ARBA00023242"/>
    </source>
</evidence>
<evidence type="ECO:0000313" key="7">
    <source>
        <dbReference type="Proteomes" id="UP000016933"/>
    </source>
</evidence>
<accession>N1PXK1</accession>
<keyword evidence="3" id="KW-0539">Nucleus</keyword>